<name>A0A8C0DQG6_BALMU</name>
<organism evidence="2">
    <name type="scientific">Balaenoptera musculus</name>
    <name type="common">Blue whale</name>
    <dbReference type="NCBI Taxonomy" id="9771"/>
    <lineage>
        <taxon>Eukaryota</taxon>
        <taxon>Metazoa</taxon>
        <taxon>Chordata</taxon>
        <taxon>Craniata</taxon>
        <taxon>Vertebrata</taxon>
        <taxon>Euteleostomi</taxon>
        <taxon>Mammalia</taxon>
        <taxon>Eutheria</taxon>
        <taxon>Laurasiatheria</taxon>
        <taxon>Artiodactyla</taxon>
        <taxon>Whippomorpha</taxon>
        <taxon>Cetacea</taxon>
        <taxon>Mysticeti</taxon>
        <taxon>Balaenopteridae</taxon>
        <taxon>Balaenoptera</taxon>
    </lineage>
</organism>
<reference evidence="2" key="1">
    <citation type="submission" date="2023-09" db="UniProtKB">
        <authorList>
            <consortium name="Ensembl"/>
        </authorList>
    </citation>
    <scope>IDENTIFICATION</scope>
</reference>
<keyword evidence="1" id="KW-1133">Transmembrane helix</keyword>
<sequence length="109" mass="12043">MAVQPQDPEGGVLLAGPAMEAQPLGGFTCPLCLENSRLKAQRLLAITALKFSSYPRSGRTWIPVPNTIITSYKVSRPPPKMRYFSQGMSQTVILFLVLTVLRILIKKDL</sequence>
<evidence type="ECO:0000256" key="1">
    <source>
        <dbReference type="SAM" id="Phobius"/>
    </source>
</evidence>
<keyword evidence="1" id="KW-0812">Transmembrane</keyword>
<protein>
    <submittedName>
        <fullName evidence="2">Uncharacterized protein</fullName>
    </submittedName>
</protein>
<accession>A0A8C0DQG6</accession>
<proteinExistence type="predicted"/>
<dbReference type="AlphaFoldDB" id="A0A8C0DQG6"/>
<dbReference type="GeneTree" id="ENSGT01010000229970"/>
<keyword evidence="1" id="KW-0472">Membrane</keyword>
<dbReference type="Ensembl" id="ENSBMST00010025049.1">
    <property type="protein sequence ID" value="ENSBMSP00010022740.1"/>
    <property type="gene ID" value="ENSBMSG00010016527.1"/>
</dbReference>
<evidence type="ECO:0000313" key="2">
    <source>
        <dbReference type="Ensembl" id="ENSBMSP00010022740.1"/>
    </source>
</evidence>
<feature type="transmembrane region" description="Helical" evidence="1">
    <location>
        <begin position="83"/>
        <end position="105"/>
    </location>
</feature>